<gene>
    <name evidence="1" type="ORF">F2P81_004574</name>
</gene>
<comment type="caution">
    <text evidence="1">The sequence shown here is derived from an EMBL/GenBank/DDBJ whole genome shotgun (WGS) entry which is preliminary data.</text>
</comment>
<name>A0A6A4T9Y6_SCOMX</name>
<dbReference type="Proteomes" id="UP000438429">
    <property type="component" value="Unassembled WGS sequence"/>
</dbReference>
<dbReference type="AlphaFoldDB" id="A0A6A4T9Y6"/>
<protein>
    <submittedName>
        <fullName evidence="1">Uncharacterized protein</fullName>
    </submittedName>
</protein>
<organism evidence="1 2">
    <name type="scientific">Scophthalmus maximus</name>
    <name type="common">Turbot</name>
    <name type="synonym">Psetta maxima</name>
    <dbReference type="NCBI Taxonomy" id="52904"/>
    <lineage>
        <taxon>Eukaryota</taxon>
        <taxon>Metazoa</taxon>
        <taxon>Chordata</taxon>
        <taxon>Craniata</taxon>
        <taxon>Vertebrata</taxon>
        <taxon>Euteleostomi</taxon>
        <taxon>Actinopterygii</taxon>
        <taxon>Neopterygii</taxon>
        <taxon>Teleostei</taxon>
        <taxon>Neoteleostei</taxon>
        <taxon>Acanthomorphata</taxon>
        <taxon>Carangaria</taxon>
        <taxon>Pleuronectiformes</taxon>
        <taxon>Pleuronectoidei</taxon>
        <taxon>Scophthalmidae</taxon>
        <taxon>Scophthalmus</taxon>
    </lineage>
</organism>
<evidence type="ECO:0000313" key="1">
    <source>
        <dbReference type="EMBL" id="KAF0043237.1"/>
    </source>
</evidence>
<proteinExistence type="predicted"/>
<accession>A0A6A4T9Y6</accession>
<dbReference type="EMBL" id="VEVO01000004">
    <property type="protein sequence ID" value="KAF0043237.1"/>
    <property type="molecule type" value="Genomic_DNA"/>
</dbReference>
<evidence type="ECO:0000313" key="2">
    <source>
        <dbReference type="Proteomes" id="UP000438429"/>
    </source>
</evidence>
<sequence length="85" mass="9115">MADSGAVAARRCDSGSVSSVSMDTISALTELEDLERVYQQLCAEEVRINPTANDQPDRWRCKQTVASLSILRGNIADAAAGSKRS</sequence>
<reference evidence="1 2" key="1">
    <citation type="submission" date="2019-06" db="EMBL/GenBank/DDBJ databases">
        <title>Draft genomes of female and male turbot (Scophthalmus maximus).</title>
        <authorList>
            <person name="Xu H."/>
            <person name="Xu X.-W."/>
            <person name="Shao C."/>
            <person name="Chen S."/>
        </authorList>
    </citation>
    <scope>NUCLEOTIDE SEQUENCE [LARGE SCALE GENOMIC DNA]</scope>
    <source>
        <strain evidence="1">Ysfricsl-2016a</strain>
        <tissue evidence="1">Blood</tissue>
    </source>
</reference>